<organism evidence="3 4">
    <name type="scientific">Streptomyces caeruleatus</name>
    <dbReference type="NCBI Taxonomy" id="661399"/>
    <lineage>
        <taxon>Bacteria</taxon>
        <taxon>Bacillati</taxon>
        <taxon>Actinomycetota</taxon>
        <taxon>Actinomycetes</taxon>
        <taxon>Kitasatosporales</taxon>
        <taxon>Streptomycetaceae</taxon>
        <taxon>Streptomyces</taxon>
    </lineage>
</organism>
<feature type="signal peptide" evidence="2">
    <location>
        <begin position="1"/>
        <end position="26"/>
    </location>
</feature>
<name>A0A124I878_9ACTN</name>
<feature type="compositionally biased region" description="Low complexity" evidence="1">
    <location>
        <begin position="22"/>
        <end position="41"/>
    </location>
</feature>
<gene>
    <name evidence="3" type="ORF">AQJ67_27870</name>
</gene>
<keyword evidence="2" id="KW-0732">Signal</keyword>
<dbReference type="STRING" id="661399.AQJ67_27870"/>
<proteinExistence type="predicted"/>
<evidence type="ECO:0008006" key="5">
    <source>
        <dbReference type="Google" id="ProtNLM"/>
    </source>
</evidence>
<sequence length="168" mass="17778">MTAPRSWPLWPLALAAALTAAGCSNSPDTTSSASPRASAPQPSSPPTTRPSPTAPSPTSAFCLDLDAFQVGVVTFRSDVGAAIEGQPLDFEDLRTRAVLIARMGEEMKADAPQDIADEFRVVLKAIDTSARGLKKGAKVRDVVDPLYGERNLPAFDAVNDYDCDASQE</sequence>
<dbReference type="OrthoDB" id="3482805at2"/>
<evidence type="ECO:0000313" key="3">
    <source>
        <dbReference type="EMBL" id="KUN98550.1"/>
    </source>
</evidence>
<dbReference type="RefSeq" id="WP_062722035.1">
    <property type="nucleotide sequence ID" value="NZ_KQ948932.1"/>
</dbReference>
<dbReference type="PROSITE" id="PS51257">
    <property type="entry name" value="PROKAR_LIPOPROTEIN"/>
    <property type="match status" value="1"/>
</dbReference>
<reference evidence="3 4" key="1">
    <citation type="submission" date="2015-10" db="EMBL/GenBank/DDBJ databases">
        <title>Draft genome sequence of Streptomyces caeruleatus NRRL B-24802, type strain for the species Streptomyces caeruleatus.</title>
        <authorList>
            <person name="Ruckert C."/>
            <person name="Winkler A."/>
            <person name="Kalinowski J."/>
            <person name="Kampfer P."/>
            <person name="Glaeser S."/>
        </authorList>
    </citation>
    <scope>NUCLEOTIDE SEQUENCE [LARGE SCALE GENOMIC DNA]</scope>
    <source>
        <strain evidence="3 4">NRRL B-24802</strain>
    </source>
</reference>
<evidence type="ECO:0000256" key="1">
    <source>
        <dbReference type="SAM" id="MobiDB-lite"/>
    </source>
</evidence>
<dbReference type="EMBL" id="LMWY01000036">
    <property type="protein sequence ID" value="KUN98550.1"/>
    <property type="molecule type" value="Genomic_DNA"/>
</dbReference>
<evidence type="ECO:0000313" key="4">
    <source>
        <dbReference type="Proteomes" id="UP000053429"/>
    </source>
</evidence>
<keyword evidence="4" id="KW-1185">Reference proteome</keyword>
<evidence type="ECO:0000256" key="2">
    <source>
        <dbReference type="SAM" id="SignalP"/>
    </source>
</evidence>
<dbReference type="AlphaFoldDB" id="A0A124I878"/>
<dbReference type="Proteomes" id="UP000053429">
    <property type="component" value="Unassembled WGS sequence"/>
</dbReference>
<feature type="chain" id="PRO_5038566442" description="Lipoprotein" evidence="2">
    <location>
        <begin position="27"/>
        <end position="168"/>
    </location>
</feature>
<feature type="region of interest" description="Disordered" evidence="1">
    <location>
        <begin position="22"/>
        <end position="58"/>
    </location>
</feature>
<feature type="compositionally biased region" description="Pro residues" evidence="1">
    <location>
        <begin position="42"/>
        <end position="55"/>
    </location>
</feature>
<protein>
    <recommendedName>
        <fullName evidence="5">Lipoprotein</fullName>
    </recommendedName>
</protein>
<comment type="caution">
    <text evidence="3">The sequence shown here is derived from an EMBL/GenBank/DDBJ whole genome shotgun (WGS) entry which is preliminary data.</text>
</comment>
<accession>A0A124I878</accession>